<evidence type="ECO:0000313" key="5">
    <source>
        <dbReference type="Proteomes" id="UP000184245"/>
    </source>
</evidence>
<organism evidence="4 5">
    <name type="scientific">Lactonifactor longoviformis DSM 17459</name>
    <dbReference type="NCBI Taxonomy" id="1122155"/>
    <lineage>
        <taxon>Bacteria</taxon>
        <taxon>Bacillati</taxon>
        <taxon>Bacillota</taxon>
        <taxon>Clostridia</taxon>
        <taxon>Eubacteriales</taxon>
        <taxon>Clostridiaceae</taxon>
        <taxon>Lactonifactor</taxon>
    </lineage>
</organism>
<dbReference type="STRING" id="1122155.SAMN02745158_00325"/>
<dbReference type="GO" id="GO:0032259">
    <property type="term" value="P:methylation"/>
    <property type="evidence" value="ECO:0007669"/>
    <property type="project" value="UniProtKB-KW"/>
</dbReference>
<keyword evidence="3 4" id="KW-0808">Transferase</keyword>
<evidence type="ECO:0000313" key="4">
    <source>
        <dbReference type="EMBL" id="SHE37163.1"/>
    </source>
</evidence>
<reference evidence="4 5" key="1">
    <citation type="submission" date="2016-11" db="EMBL/GenBank/DDBJ databases">
        <authorList>
            <person name="Jaros S."/>
            <person name="Januszkiewicz K."/>
            <person name="Wedrychowicz H."/>
        </authorList>
    </citation>
    <scope>NUCLEOTIDE SEQUENCE [LARGE SCALE GENOMIC DNA]</scope>
    <source>
        <strain evidence="4 5">DSM 17459</strain>
    </source>
</reference>
<dbReference type="GO" id="GO:0008168">
    <property type="term" value="F:methyltransferase activity"/>
    <property type="evidence" value="ECO:0007669"/>
    <property type="project" value="UniProtKB-KW"/>
</dbReference>
<dbReference type="Proteomes" id="UP000184245">
    <property type="component" value="Unassembled WGS sequence"/>
</dbReference>
<evidence type="ECO:0000256" key="2">
    <source>
        <dbReference type="ARBA" id="ARBA00022603"/>
    </source>
</evidence>
<dbReference type="OrthoDB" id="5418352at2"/>
<name>A0A1M4SY87_9CLOT</name>
<dbReference type="Pfam" id="PF06253">
    <property type="entry name" value="MTTB"/>
    <property type="match status" value="1"/>
</dbReference>
<keyword evidence="2 4" id="KW-0489">Methyltransferase</keyword>
<dbReference type="GO" id="GO:0015948">
    <property type="term" value="P:methanogenesis"/>
    <property type="evidence" value="ECO:0007669"/>
    <property type="project" value="InterPro"/>
</dbReference>
<sequence>MPRGRIKRDTYLNVLSEKKENRIHEASLEILEKTGVMVQDEETLSRLEGEGCSVDYKTQTAKMDESFIMKGLKRHPKEFLLRAVDPDQDCCLTSGNSLLVTTSPGMSTVDLDTWEPRLPLPGEYYEYMRVIHGLEEIDLPGSFPWAGFQGVPECMRLIEGFAAKVRCSGKALWEGSTMDNYKFMVSMAGKLGADVWMNTNPTSPLTFSKDTMEQMKYFCENDVVFTLTSGPIPGVSSPATLAGTLALNNADILAGNAIAQMYAPGCRCMAGGMILTLNMHTGAPLFANAASYLSEAAFVQMWRRYRIPCVTNSPGWSNAKSIDYQAAYETSTGFLMLALAGASVIPYAGGLTAELTAHPVKAVIDADVVRMVRRILEGIAVENETLAVSLIDEIGFAPASYLAEEHTVDWYKRERCDLELADTDTISGWLEKGKPTLIEKGKEKMDRLLLGAPAYRLRPGQENAVKEVLEEARAYYREKGAIQPEEWKAYKRALDALEL</sequence>
<keyword evidence="5" id="KW-1185">Reference proteome</keyword>
<evidence type="ECO:0000256" key="1">
    <source>
        <dbReference type="ARBA" id="ARBA00007137"/>
    </source>
</evidence>
<dbReference type="AlphaFoldDB" id="A0A1M4SY87"/>
<accession>A0A1M4SY87</accession>
<dbReference type="InterPro" id="IPR038601">
    <property type="entry name" value="MttB-like_sf"/>
</dbReference>
<dbReference type="EMBL" id="FQVI01000001">
    <property type="protein sequence ID" value="SHE37163.1"/>
    <property type="molecule type" value="Genomic_DNA"/>
</dbReference>
<dbReference type="RefSeq" id="WP_072848505.1">
    <property type="nucleotide sequence ID" value="NZ_FQVI01000001.1"/>
</dbReference>
<dbReference type="InterPro" id="IPR010426">
    <property type="entry name" value="MTTB_MeTrfase"/>
</dbReference>
<proteinExistence type="inferred from homology"/>
<dbReference type="Gene3D" id="3.20.20.480">
    <property type="entry name" value="Trimethylamine methyltransferase-like"/>
    <property type="match status" value="1"/>
</dbReference>
<comment type="similarity">
    <text evidence="1">Belongs to the trimethylamine methyltransferase family.</text>
</comment>
<protein>
    <submittedName>
        <fullName evidence="4">Trimethylamine:corrinoid methyltransferase</fullName>
    </submittedName>
</protein>
<gene>
    <name evidence="4" type="ORF">SAMN02745158_00325</name>
</gene>
<evidence type="ECO:0000256" key="3">
    <source>
        <dbReference type="ARBA" id="ARBA00022679"/>
    </source>
</evidence>